<dbReference type="InterPro" id="IPR008963">
    <property type="entry name" value="Purple_acid_Pase-like_N"/>
</dbReference>
<sequence length="272" mass="29001">MKKLLIIIVLWFLASLPVQAQVNGSVNSPADATKPVISSVSISRIAKNTAKISWVTNEISTSYVDFGLNDVYGNTLGDGAYTLSHEVTLLGLIAETPYHFRIRSKDAAGNEAVSTDTTFTTLAATTNTNTSSNSNINSSTNLNTNKKTNINTNTNKNANSNLNANKNTNANTNKNANSNKNSNTNTNKNLNVSLDDSASVNSNLNANTNEDLTNTDDLGLTNLNANSDTESTKTNASDGRTGLILIIGGVVLLIVIIVFAWKKLRGQSSFKP</sequence>
<organism evidence="5 6">
    <name type="scientific">Candidatus Kerfeldbacteria bacterium CG08_land_8_20_14_0_20_43_14</name>
    <dbReference type="NCBI Taxonomy" id="2014246"/>
    <lineage>
        <taxon>Bacteria</taxon>
        <taxon>Candidatus Kerfeldiibacteriota</taxon>
    </lineage>
</organism>
<dbReference type="Proteomes" id="UP000236845">
    <property type="component" value="Unassembled WGS sequence"/>
</dbReference>
<dbReference type="PROSITE" id="PS50853">
    <property type="entry name" value="FN3"/>
    <property type="match status" value="1"/>
</dbReference>
<keyword evidence="2" id="KW-1133">Transmembrane helix</keyword>
<evidence type="ECO:0000259" key="4">
    <source>
        <dbReference type="PROSITE" id="PS50853"/>
    </source>
</evidence>
<evidence type="ECO:0000256" key="1">
    <source>
        <dbReference type="SAM" id="MobiDB-lite"/>
    </source>
</evidence>
<evidence type="ECO:0000313" key="6">
    <source>
        <dbReference type="Proteomes" id="UP000236845"/>
    </source>
</evidence>
<proteinExistence type="predicted"/>
<evidence type="ECO:0000256" key="3">
    <source>
        <dbReference type="SAM" id="SignalP"/>
    </source>
</evidence>
<dbReference type="GO" id="GO:0003993">
    <property type="term" value="F:acid phosphatase activity"/>
    <property type="evidence" value="ECO:0007669"/>
    <property type="project" value="InterPro"/>
</dbReference>
<feature type="compositionally biased region" description="Low complexity" evidence="1">
    <location>
        <begin position="126"/>
        <end position="191"/>
    </location>
</feature>
<dbReference type="SUPFAM" id="SSF49363">
    <property type="entry name" value="Purple acid phosphatase, N-terminal domain"/>
    <property type="match status" value="1"/>
</dbReference>
<keyword evidence="3" id="KW-0732">Signal</keyword>
<feature type="domain" description="Fibronectin type-III" evidence="4">
    <location>
        <begin position="36"/>
        <end position="124"/>
    </location>
</feature>
<protein>
    <recommendedName>
        <fullName evidence="4">Fibronectin type-III domain-containing protein</fullName>
    </recommendedName>
</protein>
<comment type="caution">
    <text evidence="5">The sequence shown here is derived from an EMBL/GenBank/DDBJ whole genome shotgun (WGS) entry which is preliminary data.</text>
</comment>
<dbReference type="AlphaFoldDB" id="A0A2H0YR39"/>
<dbReference type="InterPro" id="IPR013783">
    <property type="entry name" value="Ig-like_fold"/>
</dbReference>
<reference evidence="6" key="1">
    <citation type="submission" date="2017-09" db="EMBL/GenBank/DDBJ databases">
        <title>Depth-based differentiation of microbial function through sediment-hosted aquifers and enrichment of novel symbionts in the deep terrestrial subsurface.</title>
        <authorList>
            <person name="Probst A.J."/>
            <person name="Ladd B."/>
            <person name="Jarett J.K."/>
            <person name="Geller-Mcgrath D.E."/>
            <person name="Sieber C.M.K."/>
            <person name="Emerson J.B."/>
            <person name="Anantharaman K."/>
            <person name="Thomas B.C."/>
            <person name="Malmstrom R."/>
            <person name="Stieglmeier M."/>
            <person name="Klingl A."/>
            <person name="Woyke T."/>
            <person name="Ryan C.M."/>
            <person name="Banfield J.F."/>
        </authorList>
    </citation>
    <scope>NUCLEOTIDE SEQUENCE [LARGE SCALE GENOMIC DNA]</scope>
</reference>
<evidence type="ECO:0000313" key="5">
    <source>
        <dbReference type="EMBL" id="PIS40967.1"/>
    </source>
</evidence>
<feature type="signal peptide" evidence="3">
    <location>
        <begin position="1"/>
        <end position="20"/>
    </location>
</feature>
<feature type="region of interest" description="Disordered" evidence="1">
    <location>
        <begin position="126"/>
        <end position="236"/>
    </location>
</feature>
<keyword evidence="2" id="KW-0472">Membrane</keyword>
<feature type="compositionally biased region" description="Polar residues" evidence="1">
    <location>
        <begin position="227"/>
        <end position="236"/>
    </location>
</feature>
<gene>
    <name evidence="5" type="ORF">COT26_00620</name>
</gene>
<dbReference type="EMBL" id="PEXW01000013">
    <property type="protein sequence ID" value="PIS40967.1"/>
    <property type="molecule type" value="Genomic_DNA"/>
</dbReference>
<evidence type="ECO:0000256" key="2">
    <source>
        <dbReference type="SAM" id="Phobius"/>
    </source>
</evidence>
<dbReference type="InterPro" id="IPR003961">
    <property type="entry name" value="FN3_dom"/>
</dbReference>
<keyword evidence="2" id="KW-0812">Transmembrane</keyword>
<dbReference type="GO" id="GO:0046872">
    <property type="term" value="F:metal ion binding"/>
    <property type="evidence" value="ECO:0007669"/>
    <property type="project" value="InterPro"/>
</dbReference>
<feature type="compositionally biased region" description="Polar residues" evidence="1">
    <location>
        <begin position="192"/>
        <end position="202"/>
    </location>
</feature>
<feature type="compositionally biased region" description="Low complexity" evidence="1">
    <location>
        <begin position="203"/>
        <end position="226"/>
    </location>
</feature>
<feature type="transmembrane region" description="Helical" evidence="2">
    <location>
        <begin position="242"/>
        <end position="261"/>
    </location>
</feature>
<accession>A0A2H0YR39</accession>
<name>A0A2H0YR39_9BACT</name>
<dbReference type="Gene3D" id="2.60.40.10">
    <property type="entry name" value="Immunoglobulins"/>
    <property type="match status" value="1"/>
</dbReference>
<feature type="chain" id="PRO_5013554036" description="Fibronectin type-III domain-containing protein" evidence="3">
    <location>
        <begin position="21"/>
        <end position="272"/>
    </location>
</feature>